<dbReference type="InterPro" id="IPR012338">
    <property type="entry name" value="Beta-lactam/transpept-like"/>
</dbReference>
<keyword evidence="3" id="KW-1185">Reference proteome</keyword>
<proteinExistence type="predicted"/>
<dbReference type="OrthoDB" id="5705574at2"/>
<dbReference type="RefSeq" id="WP_118862580.1">
    <property type="nucleotide sequence ID" value="NZ_QWLV01000001.1"/>
</dbReference>
<dbReference type="InterPro" id="IPR001466">
    <property type="entry name" value="Beta-lactam-related"/>
</dbReference>
<evidence type="ECO:0000259" key="1">
    <source>
        <dbReference type="Pfam" id="PF00144"/>
    </source>
</evidence>
<dbReference type="AlphaFoldDB" id="A0A396RUE2"/>
<dbReference type="PANTHER" id="PTHR43283">
    <property type="entry name" value="BETA-LACTAMASE-RELATED"/>
    <property type="match status" value="1"/>
</dbReference>
<protein>
    <submittedName>
        <fullName evidence="2">Class C beta-lactamase-related serine hydrolase</fullName>
    </submittedName>
</protein>
<reference evidence="2 3" key="1">
    <citation type="submission" date="2018-08" db="EMBL/GenBank/DDBJ databases">
        <title>The multiple taxonomic identification of Sphingomonas gilva.</title>
        <authorList>
            <person name="Zhu D."/>
            <person name="Zheng S."/>
        </authorList>
    </citation>
    <scope>NUCLEOTIDE SEQUENCE [LARGE SCALE GENOMIC DNA]</scope>
    <source>
        <strain evidence="2 3">ZDH117</strain>
    </source>
</reference>
<gene>
    <name evidence="2" type="ORF">D1610_02825</name>
</gene>
<keyword evidence="2" id="KW-0378">Hydrolase</keyword>
<accession>A0A396RUE2</accession>
<dbReference type="GO" id="GO:0016787">
    <property type="term" value="F:hydrolase activity"/>
    <property type="evidence" value="ECO:0007669"/>
    <property type="project" value="UniProtKB-KW"/>
</dbReference>
<name>A0A396RUE2_9SPHN</name>
<evidence type="ECO:0000313" key="2">
    <source>
        <dbReference type="EMBL" id="RHW19072.1"/>
    </source>
</evidence>
<dbReference type="Gene3D" id="3.40.710.10">
    <property type="entry name" value="DD-peptidase/beta-lactamase superfamily"/>
    <property type="match status" value="1"/>
</dbReference>
<dbReference type="Proteomes" id="UP000266693">
    <property type="component" value="Unassembled WGS sequence"/>
</dbReference>
<dbReference type="Pfam" id="PF00144">
    <property type="entry name" value="Beta-lactamase"/>
    <property type="match status" value="1"/>
</dbReference>
<dbReference type="InterPro" id="IPR050789">
    <property type="entry name" value="Diverse_Enzym_Activities"/>
</dbReference>
<dbReference type="SUPFAM" id="SSF56601">
    <property type="entry name" value="beta-lactamase/transpeptidase-like"/>
    <property type="match status" value="1"/>
</dbReference>
<sequence>MRYLLPVLGLAACAPVERSPPPPAGVATAWAAFDAQTVRESGATGQADRAAARALTIDDPVRVASISKLVVALGVMRLVEAGRLDLDEDVSEKLGWSLRNPAFPDKPITLRLLLSHRSSLKDDGEAYIIPIGQTVRDRMRDPASFDAQHPPGSYFRYANINFPVIATVMEKATGERFDRLIHAQAIAPLGLDACFNWTMCSDAAVARAVVLYDTDGSVRLDDLGGRRPPCPVYSTPAGGCDLAGYVPGTNGGLFSPQGGLRISARGLATIGRLLVNRGVHDGERFLSEASIDAILSPAWRFDGGNGETDQGFYCAYGLASQSLPVPVKGCNDDLFAGRAMAGHAGSAYGLRSGLWIDPKTRTGIAFFATSNGADPPRGRSAYTLIEERLAANLGR</sequence>
<dbReference type="EMBL" id="QWLV01000001">
    <property type="protein sequence ID" value="RHW19072.1"/>
    <property type="molecule type" value="Genomic_DNA"/>
</dbReference>
<comment type="caution">
    <text evidence="2">The sequence shown here is derived from an EMBL/GenBank/DDBJ whole genome shotgun (WGS) entry which is preliminary data.</text>
</comment>
<organism evidence="2 3">
    <name type="scientific">Sphingomonas gilva</name>
    <dbReference type="NCBI Taxonomy" id="2305907"/>
    <lineage>
        <taxon>Bacteria</taxon>
        <taxon>Pseudomonadati</taxon>
        <taxon>Pseudomonadota</taxon>
        <taxon>Alphaproteobacteria</taxon>
        <taxon>Sphingomonadales</taxon>
        <taxon>Sphingomonadaceae</taxon>
        <taxon>Sphingomonas</taxon>
    </lineage>
</organism>
<feature type="domain" description="Beta-lactamase-related" evidence="1">
    <location>
        <begin position="31"/>
        <end position="380"/>
    </location>
</feature>
<evidence type="ECO:0000313" key="3">
    <source>
        <dbReference type="Proteomes" id="UP000266693"/>
    </source>
</evidence>